<gene>
    <name evidence="14" type="ORF">AHA02nite_05840</name>
</gene>
<sequence>MSDDVLLYLDQNNQTAIVTLNRPEKRNAISLKLIEQLDQIIDQLHRDQQTKLVMITGSSPAFCAGGDLNDFHGDIGQEEAHHLLKKMQNVLWKITTLPMPTIGWMNGLARGGGMELASACDFRFVNETGTYGFTQGQLAISTGWGGGTLLYERIHPQEAYYWLVNADVRSAVQLKEIGFAQGVFSSEQLEFNHPLIEPYIKRSYEQLRHWKSQWLTNQDLQMLKIRMDKEVEACSHMWVSREHKEAVANFFKRNEK</sequence>
<dbReference type="CDD" id="cd06558">
    <property type="entry name" value="crotonase-like"/>
    <property type="match status" value="1"/>
</dbReference>
<proteinExistence type="inferred from homology"/>
<dbReference type="EMBL" id="BJYA01000002">
    <property type="protein sequence ID" value="GEN44808.1"/>
    <property type="molecule type" value="Genomic_DNA"/>
</dbReference>
<dbReference type="PANTHER" id="PTHR11941:SF27">
    <property type="entry name" value="ETHYLMALONYL-COA DECARBOXYLASE"/>
    <property type="match status" value="1"/>
</dbReference>
<evidence type="ECO:0000256" key="1">
    <source>
        <dbReference type="ARBA" id="ARBA00004514"/>
    </source>
</evidence>
<dbReference type="RefSeq" id="WP_146814219.1">
    <property type="nucleotide sequence ID" value="NZ_BJYA01000002.1"/>
</dbReference>
<accession>A0A511W380</accession>
<evidence type="ECO:0000256" key="10">
    <source>
        <dbReference type="ARBA" id="ARBA00042182"/>
    </source>
</evidence>
<dbReference type="AlphaFoldDB" id="A0A511W380"/>
<evidence type="ECO:0000256" key="7">
    <source>
        <dbReference type="ARBA" id="ARBA00038883"/>
    </source>
</evidence>
<evidence type="ECO:0000256" key="6">
    <source>
        <dbReference type="ARBA" id="ARBA00036541"/>
    </source>
</evidence>
<evidence type="ECO:0000256" key="11">
    <source>
        <dbReference type="ARBA" id="ARBA00047446"/>
    </source>
</evidence>
<comment type="similarity">
    <text evidence="2 13">Belongs to the enoyl-CoA hydratase/isomerase family.</text>
</comment>
<evidence type="ECO:0000256" key="5">
    <source>
        <dbReference type="ARBA" id="ARBA00036343"/>
    </source>
</evidence>
<dbReference type="InterPro" id="IPR001753">
    <property type="entry name" value="Enoyl-CoA_hydra/iso"/>
</dbReference>
<comment type="subcellular location">
    <subcellularLocation>
        <location evidence="1">Cytoplasm</location>
        <location evidence="1">Cytosol</location>
    </subcellularLocation>
</comment>
<dbReference type="PANTHER" id="PTHR11941">
    <property type="entry name" value="ENOYL-COA HYDRATASE-RELATED"/>
    <property type="match status" value="1"/>
</dbReference>
<dbReference type="Pfam" id="PF00378">
    <property type="entry name" value="ECH_1"/>
    <property type="match status" value="1"/>
</dbReference>
<evidence type="ECO:0000313" key="15">
    <source>
        <dbReference type="Proteomes" id="UP000321440"/>
    </source>
</evidence>
<comment type="catalytic activity">
    <reaction evidence="11">
        <text>(S)-methylmalonyl-CoA + H(+) = propanoyl-CoA + CO2</text>
        <dbReference type="Rhea" id="RHEA:61340"/>
        <dbReference type="ChEBI" id="CHEBI:15378"/>
        <dbReference type="ChEBI" id="CHEBI:16526"/>
        <dbReference type="ChEBI" id="CHEBI:57327"/>
        <dbReference type="ChEBI" id="CHEBI:57392"/>
        <dbReference type="EC" id="4.1.1.94"/>
    </reaction>
    <physiologicalReaction direction="left-to-right" evidence="11">
        <dbReference type="Rhea" id="RHEA:61341"/>
    </physiologicalReaction>
</comment>
<keyword evidence="3" id="KW-0963">Cytoplasm</keyword>
<comment type="function">
    <text evidence="12">Decarboxylates ethylmalonyl-CoA, a potentially toxic metabolite, to form butyryl-CoA, suggesting it might be involved in metabolite proofreading. Acts preferentially on (S)-ethylmalonyl-CoA but also has some activity on the (R)-isomer. Also has methylmalonyl-CoA decarboxylase activity at lower level.</text>
</comment>
<name>A0A511W380_9BACI</name>
<dbReference type="GO" id="GO:0004492">
    <property type="term" value="F:methyl/ethyl malonyl-CoA decarboxylase activity"/>
    <property type="evidence" value="ECO:0007669"/>
    <property type="project" value="UniProtKB-EC"/>
</dbReference>
<keyword evidence="4" id="KW-0456">Lyase</keyword>
<organism evidence="14 15">
    <name type="scientific">Alkalibacillus haloalkaliphilus</name>
    <dbReference type="NCBI Taxonomy" id="94136"/>
    <lineage>
        <taxon>Bacteria</taxon>
        <taxon>Bacillati</taxon>
        <taxon>Bacillota</taxon>
        <taxon>Bacilli</taxon>
        <taxon>Bacillales</taxon>
        <taxon>Bacillaceae</taxon>
        <taxon>Alkalibacillus</taxon>
    </lineage>
</organism>
<evidence type="ECO:0000256" key="8">
    <source>
        <dbReference type="ARBA" id="ARBA00039903"/>
    </source>
</evidence>
<dbReference type="Proteomes" id="UP000321440">
    <property type="component" value="Unassembled WGS sequence"/>
</dbReference>
<dbReference type="OrthoDB" id="9775794at2"/>
<evidence type="ECO:0000256" key="12">
    <source>
        <dbReference type="ARBA" id="ARBA00056546"/>
    </source>
</evidence>
<dbReference type="GO" id="GO:0005829">
    <property type="term" value="C:cytosol"/>
    <property type="evidence" value="ECO:0007669"/>
    <property type="project" value="UniProtKB-SubCell"/>
</dbReference>
<dbReference type="PROSITE" id="PS00166">
    <property type="entry name" value="ENOYL_COA_HYDRATASE"/>
    <property type="match status" value="1"/>
</dbReference>
<dbReference type="SUPFAM" id="SSF52096">
    <property type="entry name" value="ClpP/crotonase"/>
    <property type="match status" value="1"/>
</dbReference>
<dbReference type="InterPro" id="IPR018376">
    <property type="entry name" value="Enoyl-CoA_hyd/isom_CS"/>
</dbReference>
<evidence type="ECO:0000256" key="3">
    <source>
        <dbReference type="ARBA" id="ARBA00022490"/>
    </source>
</evidence>
<dbReference type="InterPro" id="IPR029045">
    <property type="entry name" value="ClpP/crotonase-like_dom_sf"/>
</dbReference>
<evidence type="ECO:0000256" key="9">
    <source>
        <dbReference type="ARBA" id="ARBA00042052"/>
    </source>
</evidence>
<evidence type="ECO:0000256" key="4">
    <source>
        <dbReference type="ARBA" id="ARBA00023239"/>
    </source>
</evidence>
<dbReference type="Gene3D" id="3.90.226.10">
    <property type="entry name" value="2-enoyl-CoA Hydratase, Chain A, domain 1"/>
    <property type="match status" value="1"/>
</dbReference>
<evidence type="ECO:0000256" key="13">
    <source>
        <dbReference type="RuleBase" id="RU003707"/>
    </source>
</evidence>
<dbReference type="GO" id="GO:0006635">
    <property type="term" value="P:fatty acid beta-oxidation"/>
    <property type="evidence" value="ECO:0007669"/>
    <property type="project" value="TreeGrafter"/>
</dbReference>
<dbReference type="EC" id="4.1.1.94" evidence="7"/>
<comment type="caution">
    <text evidence="14">The sequence shown here is derived from an EMBL/GenBank/DDBJ whole genome shotgun (WGS) entry which is preliminary data.</text>
</comment>
<keyword evidence="15" id="KW-1185">Reference proteome</keyword>
<evidence type="ECO:0000256" key="2">
    <source>
        <dbReference type="ARBA" id="ARBA00005254"/>
    </source>
</evidence>
<evidence type="ECO:0000313" key="14">
    <source>
        <dbReference type="EMBL" id="GEN44808.1"/>
    </source>
</evidence>
<comment type="catalytic activity">
    <reaction evidence="5">
        <text>(2S)-ethylmalonyl-CoA + H(+) = butanoyl-CoA + CO2</text>
        <dbReference type="Rhea" id="RHEA:32131"/>
        <dbReference type="ChEBI" id="CHEBI:15378"/>
        <dbReference type="ChEBI" id="CHEBI:16526"/>
        <dbReference type="ChEBI" id="CHEBI:57371"/>
        <dbReference type="ChEBI" id="CHEBI:60909"/>
        <dbReference type="EC" id="4.1.1.94"/>
    </reaction>
    <physiologicalReaction direction="left-to-right" evidence="5">
        <dbReference type="Rhea" id="RHEA:32132"/>
    </physiologicalReaction>
</comment>
<protein>
    <recommendedName>
        <fullName evidence="8">Ethylmalonyl-CoA decarboxylase</fullName>
        <ecNumber evidence="7">4.1.1.94</ecNumber>
    </recommendedName>
    <alternativeName>
        <fullName evidence="10">Enoyl-CoA hydratase domain-containing protein 1</fullName>
    </alternativeName>
    <alternativeName>
        <fullName evidence="9">Methylmalonyl-CoA decarboxylase</fullName>
    </alternativeName>
</protein>
<reference evidence="14 15" key="1">
    <citation type="submission" date="2019-07" db="EMBL/GenBank/DDBJ databases">
        <title>Whole genome shotgun sequence of Alkalibacillus haloalkaliphilus NBRC 103110.</title>
        <authorList>
            <person name="Hosoyama A."/>
            <person name="Uohara A."/>
            <person name="Ohji S."/>
            <person name="Ichikawa N."/>
        </authorList>
    </citation>
    <scope>NUCLEOTIDE SEQUENCE [LARGE SCALE GENOMIC DNA]</scope>
    <source>
        <strain evidence="14 15">NBRC 103110</strain>
    </source>
</reference>
<comment type="catalytic activity">
    <reaction evidence="6">
        <text>(2R)-ethylmalonyl-CoA + H(+) = butanoyl-CoA + CO2</text>
        <dbReference type="Rhea" id="RHEA:59540"/>
        <dbReference type="ChEBI" id="CHEBI:15378"/>
        <dbReference type="ChEBI" id="CHEBI:16526"/>
        <dbReference type="ChEBI" id="CHEBI:57371"/>
        <dbReference type="ChEBI" id="CHEBI:85316"/>
        <dbReference type="EC" id="4.1.1.94"/>
    </reaction>
    <physiologicalReaction direction="left-to-right" evidence="6">
        <dbReference type="Rhea" id="RHEA:59541"/>
    </physiologicalReaction>
</comment>